<protein>
    <submittedName>
        <fullName evidence="1">Uncharacterized protein</fullName>
    </submittedName>
</protein>
<evidence type="ECO:0000313" key="1">
    <source>
        <dbReference type="EMBL" id="MPC80599.1"/>
    </source>
</evidence>
<proteinExistence type="predicted"/>
<organism evidence="1 2">
    <name type="scientific">Portunus trituberculatus</name>
    <name type="common">Swimming crab</name>
    <name type="synonym">Neptunus trituberculatus</name>
    <dbReference type="NCBI Taxonomy" id="210409"/>
    <lineage>
        <taxon>Eukaryota</taxon>
        <taxon>Metazoa</taxon>
        <taxon>Ecdysozoa</taxon>
        <taxon>Arthropoda</taxon>
        <taxon>Crustacea</taxon>
        <taxon>Multicrustacea</taxon>
        <taxon>Malacostraca</taxon>
        <taxon>Eumalacostraca</taxon>
        <taxon>Eucarida</taxon>
        <taxon>Decapoda</taxon>
        <taxon>Pleocyemata</taxon>
        <taxon>Brachyura</taxon>
        <taxon>Eubrachyura</taxon>
        <taxon>Portunoidea</taxon>
        <taxon>Portunidae</taxon>
        <taxon>Portuninae</taxon>
        <taxon>Portunus</taxon>
    </lineage>
</organism>
<dbReference type="EMBL" id="VSRR010054482">
    <property type="protein sequence ID" value="MPC80599.1"/>
    <property type="molecule type" value="Genomic_DNA"/>
</dbReference>
<keyword evidence="2" id="KW-1185">Reference proteome</keyword>
<evidence type="ECO:0000313" key="2">
    <source>
        <dbReference type="Proteomes" id="UP000324222"/>
    </source>
</evidence>
<comment type="caution">
    <text evidence="1">The sequence shown here is derived from an EMBL/GenBank/DDBJ whole genome shotgun (WGS) entry which is preliminary data.</text>
</comment>
<gene>
    <name evidence="1" type="ORF">E2C01_075182</name>
</gene>
<dbReference type="Proteomes" id="UP000324222">
    <property type="component" value="Unassembled WGS sequence"/>
</dbReference>
<accession>A0A5B7IFH7</accession>
<reference evidence="1 2" key="1">
    <citation type="submission" date="2019-05" db="EMBL/GenBank/DDBJ databases">
        <title>Another draft genome of Portunus trituberculatus and its Hox gene families provides insights of decapod evolution.</title>
        <authorList>
            <person name="Jeong J.-H."/>
            <person name="Song I."/>
            <person name="Kim S."/>
            <person name="Choi T."/>
            <person name="Kim D."/>
            <person name="Ryu S."/>
            <person name="Kim W."/>
        </authorList>
    </citation>
    <scope>NUCLEOTIDE SEQUENCE [LARGE SCALE GENOMIC DNA]</scope>
    <source>
        <tissue evidence="1">Muscle</tissue>
    </source>
</reference>
<sequence>MSRGVLSPD</sequence>
<name>A0A5B7IFH7_PORTR</name>